<evidence type="ECO:0000256" key="4">
    <source>
        <dbReference type="ARBA" id="ARBA00022452"/>
    </source>
</evidence>
<dbReference type="RefSeq" id="WP_379784377.1">
    <property type="nucleotide sequence ID" value="NZ_JBHSMU010000014.1"/>
</dbReference>
<dbReference type="PANTHER" id="PTHR34501">
    <property type="entry name" value="PROTEIN YDDL-RELATED"/>
    <property type="match status" value="1"/>
</dbReference>
<reference evidence="13" key="1">
    <citation type="journal article" date="2019" name="Int. J. Syst. Evol. Microbiol.">
        <title>The Global Catalogue of Microorganisms (GCM) 10K type strain sequencing project: providing services to taxonomists for standard genome sequencing and annotation.</title>
        <authorList>
            <consortium name="The Broad Institute Genomics Platform"/>
            <consortium name="The Broad Institute Genome Sequencing Center for Infectious Disease"/>
            <person name="Wu L."/>
            <person name="Ma J."/>
        </authorList>
    </citation>
    <scope>NUCLEOTIDE SEQUENCE [LARGE SCALE GENOMIC DNA]</scope>
    <source>
        <strain evidence="13">KACC 12649</strain>
    </source>
</reference>
<organism evidence="12 13">
    <name type="scientific">Massilia niabensis</name>
    <dbReference type="NCBI Taxonomy" id="544910"/>
    <lineage>
        <taxon>Bacteria</taxon>
        <taxon>Pseudomonadati</taxon>
        <taxon>Pseudomonadota</taxon>
        <taxon>Betaproteobacteria</taxon>
        <taxon>Burkholderiales</taxon>
        <taxon>Oxalobacteraceae</taxon>
        <taxon>Telluria group</taxon>
        <taxon>Massilia</taxon>
    </lineage>
</organism>
<dbReference type="InterPro" id="IPR050298">
    <property type="entry name" value="Gram-neg_bact_OMP"/>
</dbReference>
<dbReference type="SUPFAM" id="SSF56935">
    <property type="entry name" value="Porins"/>
    <property type="match status" value="1"/>
</dbReference>
<evidence type="ECO:0000313" key="12">
    <source>
        <dbReference type="EMBL" id="MFC5460980.1"/>
    </source>
</evidence>
<dbReference type="PRINTS" id="PR00184">
    <property type="entry name" value="NEISSPPORIN"/>
</dbReference>
<evidence type="ECO:0000256" key="8">
    <source>
        <dbReference type="ARBA" id="ARBA00023114"/>
    </source>
</evidence>
<dbReference type="InterPro" id="IPR023614">
    <property type="entry name" value="Porin_dom_sf"/>
</dbReference>
<sequence length="363" mass="38766">MNKHISYGMAACLVLGTRHASAQTGAQVYGRLNISVERMTASPGADVRGARVTRLSNNRSVFGFRGKEELGDGMNLVYQVEGALAPDTGGGAIAQRDTRVGLEGRHGTLLFGHWASAYSAATSGLDPFYVTTAAYSSILGNGSAASTDHENDKVSFDRRQANSVHYWTPSWGDAHLRLTHGLSESRQGSPSKPSLTSVAAILDRGAWYVSLAHEIHRNYQGPGLDDTGTKLGVAYRFGNTRVAGVVERLEYETVTGELGRTAWYLSLTHQMGAHGLRASLARANDARGRSTDTLGYVQAGPDSGAVHMTAGYEYALSKRTALHAYLTHLDNEQNAVHDFGINQLGAGTGATLKGATLGMRHAF</sequence>
<feature type="domain" description="Porin" evidence="11">
    <location>
        <begin position="11"/>
        <end position="333"/>
    </location>
</feature>
<keyword evidence="8" id="KW-0626">Porin</keyword>
<dbReference type="PANTHER" id="PTHR34501:SF9">
    <property type="entry name" value="MAJOR OUTER MEMBRANE PROTEIN P.IA"/>
    <property type="match status" value="1"/>
</dbReference>
<keyword evidence="13" id="KW-1185">Reference proteome</keyword>
<name>A0ABW0L5G7_9BURK</name>
<evidence type="ECO:0000256" key="5">
    <source>
        <dbReference type="ARBA" id="ARBA00022692"/>
    </source>
</evidence>
<keyword evidence="9" id="KW-0472">Membrane</keyword>
<dbReference type="Pfam" id="PF13609">
    <property type="entry name" value="Porin_4"/>
    <property type="match status" value="1"/>
</dbReference>
<dbReference type="Gene3D" id="2.40.160.10">
    <property type="entry name" value="Porin"/>
    <property type="match status" value="1"/>
</dbReference>
<evidence type="ECO:0000256" key="1">
    <source>
        <dbReference type="ARBA" id="ARBA00004571"/>
    </source>
</evidence>
<dbReference type="Proteomes" id="UP001596050">
    <property type="component" value="Unassembled WGS sequence"/>
</dbReference>
<evidence type="ECO:0000256" key="6">
    <source>
        <dbReference type="ARBA" id="ARBA00022729"/>
    </source>
</evidence>
<protein>
    <submittedName>
        <fullName evidence="12">Porin</fullName>
    </submittedName>
</protein>
<dbReference type="InterPro" id="IPR033900">
    <property type="entry name" value="Gram_neg_porin_domain"/>
</dbReference>
<keyword evidence="5" id="KW-0812">Transmembrane</keyword>
<evidence type="ECO:0000259" key="11">
    <source>
        <dbReference type="Pfam" id="PF13609"/>
    </source>
</evidence>
<comment type="subcellular location">
    <subcellularLocation>
        <location evidence="1">Cell outer membrane</location>
        <topology evidence="1">Multi-pass membrane protein</topology>
    </subcellularLocation>
</comment>
<dbReference type="CDD" id="cd00342">
    <property type="entry name" value="gram_neg_porins"/>
    <property type="match status" value="1"/>
</dbReference>
<dbReference type="InterPro" id="IPR002299">
    <property type="entry name" value="Porin_Neis"/>
</dbReference>
<dbReference type="EMBL" id="JBHSMU010000014">
    <property type="protein sequence ID" value="MFC5460980.1"/>
    <property type="molecule type" value="Genomic_DNA"/>
</dbReference>
<evidence type="ECO:0000313" key="13">
    <source>
        <dbReference type="Proteomes" id="UP001596050"/>
    </source>
</evidence>
<comment type="subunit">
    <text evidence="2">Homotrimer.</text>
</comment>
<proteinExistence type="predicted"/>
<evidence type="ECO:0000256" key="9">
    <source>
        <dbReference type="ARBA" id="ARBA00023136"/>
    </source>
</evidence>
<accession>A0ABW0L5G7</accession>
<keyword evidence="10" id="KW-0998">Cell outer membrane</keyword>
<evidence type="ECO:0000256" key="3">
    <source>
        <dbReference type="ARBA" id="ARBA00022448"/>
    </source>
</evidence>
<keyword evidence="6" id="KW-0732">Signal</keyword>
<gene>
    <name evidence="12" type="ORF">ACFPN5_14305</name>
</gene>
<keyword evidence="7" id="KW-0406">Ion transport</keyword>
<comment type="caution">
    <text evidence="12">The sequence shown here is derived from an EMBL/GenBank/DDBJ whole genome shotgun (WGS) entry which is preliminary data.</text>
</comment>
<evidence type="ECO:0000256" key="10">
    <source>
        <dbReference type="ARBA" id="ARBA00023237"/>
    </source>
</evidence>
<keyword evidence="4" id="KW-1134">Transmembrane beta strand</keyword>
<evidence type="ECO:0000256" key="7">
    <source>
        <dbReference type="ARBA" id="ARBA00023065"/>
    </source>
</evidence>
<keyword evidence="3" id="KW-0813">Transport</keyword>
<evidence type="ECO:0000256" key="2">
    <source>
        <dbReference type="ARBA" id="ARBA00011233"/>
    </source>
</evidence>